<dbReference type="EMBL" id="JARAWC010000059">
    <property type="protein sequence ID" value="MDX2966433.1"/>
    <property type="molecule type" value="Genomic_DNA"/>
</dbReference>
<dbReference type="Proteomes" id="UP001282288">
    <property type="component" value="Unassembled WGS sequence"/>
</dbReference>
<accession>A0AAP6BKI9</accession>
<name>A0AAP6BKI9_9ACTN</name>
<comment type="caution">
    <text evidence="1">The sequence shown here is derived from an EMBL/GenBank/DDBJ whole genome shotgun (WGS) entry which is preliminary data.</text>
</comment>
<evidence type="ECO:0000313" key="1">
    <source>
        <dbReference type="EMBL" id="MDX2966433.1"/>
    </source>
</evidence>
<protein>
    <submittedName>
        <fullName evidence="1">Uncharacterized protein</fullName>
    </submittedName>
</protein>
<gene>
    <name evidence="1" type="ORF">PV399_43010</name>
</gene>
<organism evidence="1 2">
    <name type="scientific">Streptomyces acidiscabies</name>
    <dbReference type="NCBI Taxonomy" id="42234"/>
    <lineage>
        <taxon>Bacteria</taxon>
        <taxon>Bacillati</taxon>
        <taxon>Actinomycetota</taxon>
        <taxon>Actinomycetes</taxon>
        <taxon>Kitasatosporales</taxon>
        <taxon>Streptomycetaceae</taxon>
        <taxon>Streptomyces</taxon>
    </lineage>
</organism>
<dbReference type="RefSeq" id="WP_010361204.1">
    <property type="nucleotide sequence ID" value="NZ_JAGJBY010000003.1"/>
</dbReference>
<evidence type="ECO:0000313" key="2">
    <source>
        <dbReference type="Proteomes" id="UP001282288"/>
    </source>
</evidence>
<dbReference type="GeneID" id="69813906"/>
<reference evidence="1" key="1">
    <citation type="journal article" date="2023" name="Microb. Genom.">
        <title>Mesoterricola silvestris gen. nov., sp. nov., Mesoterricola sediminis sp. nov., Geothrix oryzae sp. nov., Geothrix edaphica sp. nov., Geothrix rubra sp. nov., and Geothrix limicola sp. nov., six novel members of Acidobacteriota isolated from soils.</title>
        <authorList>
            <person name="Weisberg A.J."/>
            <person name="Pearce E."/>
            <person name="Kramer C.G."/>
            <person name="Chang J.H."/>
            <person name="Clarke C.R."/>
        </authorList>
    </citation>
    <scope>NUCLEOTIDE SEQUENCE</scope>
    <source>
        <strain evidence="1">NRRL_B-16521</strain>
    </source>
</reference>
<dbReference type="AlphaFoldDB" id="A0AAP6BKI9"/>
<sequence>MKLRFPVRVVRTRELDELREQADRTLAATVHCAAALFALQTVHGDRAQTLRHLDLVVDDLQVHILRRARAAQLLQEIDPTGLPEAAAAQILTAREALIRGGEEVTA</sequence>
<proteinExistence type="predicted"/>